<accession>K1J885</accession>
<evidence type="ECO:0000256" key="1">
    <source>
        <dbReference type="SAM" id="Phobius"/>
    </source>
</evidence>
<feature type="transmembrane region" description="Helical" evidence="1">
    <location>
        <begin position="358"/>
        <end position="377"/>
    </location>
</feature>
<dbReference type="GO" id="GO:1901135">
    <property type="term" value="P:carbohydrate derivative metabolic process"/>
    <property type="evidence" value="ECO:0007669"/>
    <property type="project" value="UniProtKB-ARBA"/>
</dbReference>
<reference evidence="4 5" key="1">
    <citation type="submission" date="2012-06" db="EMBL/GenBank/DDBJ databases">
        <title>The Genome Sequence of Aeromonas hydrophila SSU.</title>
        <authorList>
            <consortium name="The Broad Institute Genome Sequencing Platform"/>
            <person name="Earl A."/>
            <person name="Ward D."/>
            <person name="Feldgarden M."/>
            <person name="Gevers D."/>
            <person name="Chopra A."/>
            <person name="Walker B."/>
            <person name="Young S.K."/>
            <person name="Zeng Q."/>
            <person name="Gargeya S."/>
            <person name="Fitzgerald M."/>
            <person name="Haas B."/>
            <person name="Abouelleil A."/>
            <person name="Alvarado L."/>
            <person name="Arachchi H.M."/>
            <person name="Berlin A.M."/>
            <person name="Chapman S.B."/>
            <person name="Goldberg J."/>
            <person name="Griggs A."/>
            <person name="Gujja S."/>
            <person name="Hansen M."/>
            <person name="Howarth C."/>
            <person name="Imamovic A."/>
            <person name="Larimer J."/>
            <person name="McCowan C."/>
            <person name="Montmayeur A."/>
            <person name="Murphy C."/>
            <person name="Neiman D."/>
            <person name="Pearson M."/>
            <person name="Priest M."/>
            <person name="Roberts A."/>
            <person name="Saif S."/>
            <person name="Shea T."/>
            <person name="Sisk P."/>
            <person name="Sykes S."/>
            <person name="Wortman J."/>
            <person name="Nusbaum C."/>
            <person name="Birren B."/>
        </authorList>
    </citation>
    <scope>NUCLEOTIDE SEQUENCE [LARGE SCALE GENOMIC DNA]</scope>
    <source>
        <strain evidence="4 5">SSU</strain>
    </source>
</reference>
<dbReference type="AlphaFoldDB" id="K1J885"/>
<dbReference type="InterPro" id="IPR001296">
    <property type="entry name" value="Glyco_trans_1"/>
</dbReference>
<evidence type="ECO:0000313" key="4">
    <source>
        <dbReference type="EMBL" id="EKB27730.1"/>
    </source>
</evidence>
<keyword evidence="1" id="KW-1133">Transmembrane helix</keyword>
<evidence type="ECO:0000259" key="2">
    <source>
        <dbReference type="Pfam" id="PF00534"/>
    </source>
</evidence>
<feature type="domain" description="Glycosyltransferase subfamily 4-like N-terminal" evidence="3">
    <location>
        <begin position="5"/>
        <end position="146"/>
    </location>
</feature>
<dbReference type="Pfam" id="PF13477">
    <property type="entry name" value="Glyco_trans_4_2"/>
    <property type="match status" value="1"/>
</dbReference>
<organism evidence="4 5">
    <name type="scientific">Aeromonas dhakensis</name>
    <dbReference type="NCBI Taxonomy" id="196024"/>
    <lineage>
        <taxon>Bacteria</taxon>
        <taxon>Pseudomonadati</taxon>
        <taxon>Pseudomonadota</taxon>
        <taxon>Gammaproteobacteria</taxon>
        <taxon>Aeromonadales</taxon>
        <taxon>Aeromonadaceae</taxon>
        <taxon>Aeromonas</taxon>
    </lineage>
</organism>
<gene>
    <name evidence="4" type="ORF">HMPREF1171_02021</name>
</gene>
<evidence type="ECO:0000313" key="5">
    <source>
        <dbReference type="Proteomes" id="UP000005149"/>
    </source>
</evidence>
<dbReference type="GO" id="GO:0016757">
    <property type="term" value="F:glycosyltransferase activity"/>
    <property type="evidence" value="ECO:0007669"/>
    <property type="project" value="InterPro"/>
</dbReference>
<keyword evidence="1" id="KW-0472">Membrane</keyword>
<comment type="caution">
    <text evidence="4">The sequence shown here is derived from an EMBL/GenBank/DDBJ whole genome shotgun (WGS) entry which is preliminary data.</text>
</comment>
<dbReference type="InterPro" id="IPR028098">
    <property type="entry name" value="Glyco_trans_4-like_N"/>
</dbReference>
<dbReference type="CDD" id="cd03808">
    <property type="entry name" value="GT4_CapM-like"/>
    <property type="match status" value="1"/>
</dbReference>
<proteinExistence type="predicted"/>
<evidence type="ECO:0000259" key="3">
    <source>
        <dbReference type="Pfam" id="PF13477"/>
    </source>
</evidence>
<keyword evidence="1" id="KW-0812">Transmembrane</keyword>
<evidence type="ECO:0008006" key="6">
    <source>
        <dbReference type="Google" id="ProtNLM"/>
    </source>
</evidence>
<sequence length="384" mass="43495">MSKHLCMVSNTAWSMWNFRRGLLSALIQHGYRITIVAPPDNTVFSLCDLGCSFIPLALSPKGVNPMIELKLIFDFVRIYRRVNADLIIHYTVKPNVYGSFAARLCRTPTLAITTGLGYAFMNDGWVPKVVRLLYKFAFKYPKLVIFLNEDDRLEFVSRQLVDEKKTLLLPSEGVDLSFFHPSKKLAEDDSVSFLLIARLLWDKGVGEYVAAAKQIHISHPNIKFKLLGDVLADNPRAIGYAQLHEWINEGVLEYLGTTHDVRSIIMESDCIVLPSYREGLPRTMIEAAAMAKPIIVTDVPGCRDVLLHEKTGLLCQVRNVSSLTDAMMTFIRMTKAQRTLMGNAGRQLVSARFDEKKLLAYTLIYWLSISMVLPPWLRTKMSFS</sequence>
<dbReference type="PATRIC" id="fig|1073377.4.peg.2073"/>
<feature type="domain" description="Glycosyl transferase family 1" evidence="2">
    <location>
        <begin position="183"/>
        <end position="346"/>
    </location>
</feature>
<dbReference type="PANTHER" id="PTHR12526:SF638">
    <property type="entry name" value="SPORE COAT PROTEIN SA"/>
    <property type="match status" value="1"/>
</dbReference>
<name>K1J885_9GAMM</name>
<dbReference type="RefSeq" id="WP_005302821.1">
    <property type="nucleotide sequence ID" value="NZ_JDWD01000011.1"/>
</dbReference>
<dbReference type="SUPFAM" id="SSF53756">
    <property type="entry name" value="UDP-Glycosyltransferase/glycogen phosphorylase"/>
    <property type="match status" value="1"/>
</dbReference>
<protein>
    <recommendedName>
        <fullName evidence="6">Glycosyltransferase family 1 protein</fullName>
    </recommendedName>
</protein>
<dbReference type="Pfam" id="PF00534">
    <property type="entry name" value="Glycos_transf_1"/>
    <property type="match status" value="1"/>
</dbReference>
<keyword evidence="5" id="KW-1185">Reference proteome</keyword>
<dbReference type="Proteomes" id="UP000005149">
    <property type="component" value="Unassembled WGS sequence"/>
</dbReference>
<dbReference type="EMBL" id="AGWR01000016">
    <property type="protein sequence ID" value="EKB27730.1"/>
    <property type="molecule type" value="Genomic_DNA"/>
</dbReference>
<dbReference type="Gene3D" id="3.40.50.2000">
    <property type="entry name" value="Glycogen Phosphorylase B"/>
    <property type="match status" value="2"/>
</dbReference>
<dbReference type="HOGENOM" id="CLU_009583_8_1_6"/>
<dbReference type="PANTHER" id="PTHR12526">
    <property type="entry name" value="GLYCOSYLTRANSFERASE"/>
    <property type="match status" value="1"/>
</dbReference>